<gene>
    <name evidence="14" type="ORF">UCREL1_5216</name>
</gene>
<keyword evidence="3 12" id="KW-0479">Metal-binding</keyword>
<dbReference type="GO" id="GO:0008270">
    <property type="term" value="F:zinc ion binding"/>
    <property type="evidence" value="ECO:0007669"/>
    <property type="project" value="InterPro"/>
</dbReference>
<dbReference type="Proteomes" id="UP000012174">
    <property type="component" value="Unassembled WGS sequence"/>
</dbReference>
<evidence type="ECO:0000256" key="4">
    <source>
        <dbReference type="ARBA" id="ARBA00022833"/>
    </source>
</evidence>
<protein>
    <recommendedName>
        <fullName evidence="10">L-arabinitol 4-dehydrogenase</fullName>
        <ecNumber evidence="9">1.1.1.12</ecNumber>
    </recommendedName>
</protein>
<evidence type="ECO:0000256" key="6">
    <source>
        <dbReference type="ARBA" id="ARBA00023002"/>
    </source>
</evidence>
<dbReference type="EMBL" id="KB706357">
    <property type="protein sequence ID" value="EMR67776.1"/>
    <property type="molecule type" value="Genomic_DNA"/>
</dbReference>
<evidence type="ECO:0000256" key="2">
    <source>
        <dbReference type="ARBA" id="ARBA00008072"/>
    </source>
</evidence>
<evidence type="ECO:0000256" key="5">
    <source>
        <dbReference type="ARBA" id="ARBA00022935"/>
    </source>
</evidence>
<reference evidence="15" key="1">
    <citation type="journal article" date="2013" name="Genome Announc.">
        <title>Draft genome sequence of the grapevine dieback fungus Eutypa lata UCR-EL1.</title>
        <authorList>
            <person name="Blanco-Ulate B."/>
            <person name="Rolshausen P.E."/>
            <person name="Cantu D."/>
        </authorList>
    </citation>
    <scope>NUCLEOTIDE SEQUENCE [LARGE SCALE GENOMIC DNA]</scope>
    <source>
        <strain evidence="15">UCR-EL1</strain>
    </source>
</reference>
<dbReference type="InterPro" id="IPR002328">
    <property type="entry name" value="ADH_Zn_CS"/>
</dbReference>
<name>M7TD03_EUTLA</name>
<evidence type="ECO:0000256" key="7">
    <source>
        <dbReference type="ARBA" id="ARBA00023027"/>
    </source>
</evidence>
<dbReference type="KEGG" id="ela:UCREL1_5216"/>
<dbReference type="SUPFAM" id="SSF51735">
    <property type="entry name" value="NAD(P)-binding Rossmann-fold domains"/>
    <property type="match status" value="1"/>
</dbReference>
<evidence type="ECO:0000256" key="8">
    <source>
        <dbReference type="ARBA" id="ARBA00037881"/>
    </source>
</evidence>
<comment type="similarity">
    <text evidence="2 12">Belongs to the zinc-containing alcohol dehydrogenase family.</text>
</comment>
<dbReference type="InterPro" id="IPR013154">
    <property type="entry name" value="ADH-like_N"/>
</dbReference>
<dbReference type="GO" id="GO:0050019">
    <property type="term" value="F:L-arabinitol 4-dehydrogenase activity"/>
    <property type="evidence" value="ECO:0007669"/>
    <property type="project" value="UniProtKB-EC"/>
</dbReference>
<evidence type="ECO:0000259" key="13">
    <source>
        <dbReference type="SMART" id="SM00829"/>
    </source>
</evidence>
<dbReference type="Gene3D" id="3.40.50.720">
    <property type="entry name" value="NAD(P)-binding Rossmann-like Domain"/>
    <property type="match status" value="1"/>
</dbReference>
<proteinExistence type="inferred from homology"/>
<dbReference type="PROSITE" id="PS00059">
    <property type="entry name" value="ADH_ZINC"/>
    <property type="match status" value="1"/>
</dbReference>
<comment type="catalytic activity">
    <reaction evidence="11">
        <text>L-arabinitol + NAD(+) = L-xylulose + NADH + H(+)</text>
        <dbReference type="Rhea" id="RHEA:16381"/>
        <dbReference type="ChEBI" id="CHEBI:15378"/>
        <dbReference type="ChEBI" id="CHEBI:17399"/>
        <dbReference type="ChEBI" id="CHEBI:18403"/>
        <dbReference type="ChEBI" id="CHEBI:57540"/>
        <dbReference type="ChEBI" id="CHEBI:57945"/>
        <dbReference type="EC" id="1.1.1.12"/>
    </reaction>
</comment>
<evidence type="ECO:0000256" key="3">
    <source>
        <dbReference type="ARBA" id="ARBA00022723"/>
    </source>
</evidence>
<dbReference type="OMA" id="DIYPKSI"/>
<dbReference type="CDD" id="cd05285">
    <property type="entry name" value="sorbitol_DH"/>
    <property type="match status" value="1"/>
</dbReference>
<dbReference type="SUPFAM" id="SSF50129">
    <property type="entry name" value="GroES-like"/>
    <property type="match status" value="1"/>
</dbReference>
<dbReference type="GO" id="GO:0019568">
    <property type="term" value="P:arabinose catabolic process"/>
    <property type="evidence" value="ECO:0007669"/>
    <property type="project" value="UniProtKB-KW"/>
</dbReference>
<keyword evidence="5" id="KW-0119">Carbohydrate metabolism</keyword>
<dbReference type="InterPro" id="IPR013149">
    <property type="entry name" value="ADH-like_C"/>
</dbReference>
<evidence type="ECO:0000313" key="15">
    <source>
        <dbReference type="Proteomes" id="UP000012174"/>
    </source>
</evidence>
<dbReference type="AlphaFoldDB" id="M7TD03"/>
<dbReference type="InterPro" id="IPR020843">
    <property type="entry name" value="ER"/>
</dbReference>
<dbReference type="PANTHER" id="PTHR43161">
    <property type="entry name" value="SORBITOL DEHYDROGENASE"/>
    <property type="match status" value="1"/>
</dbReference>
<keyword evidence="7" id="KW-0520">NAD</keyword>
<dbReference type="InterPro" id="IPR011032">
    <property type="entry name" value="GroES-like_sf"/>
</dbReference>
<dbReference type="Gene3D" id="3.90.180.10">
    <property type="entry name" value="Medium-chain alcohol dehydrogenases, catalytic domain"/>
    <property type="match status" value="1"/>
</dbReference>
<keyword evidence="15" id="KW-1185">Reference proteome</keyword>
<dbReference type="FunFam" id="3.40.50.720:FF:000068">
    <property type="entry name" value="Sorbitol dehydrogenase"/>
    <property type="match status" value="1"/>
</dbReference>
<dbReference type="Pfam" id="PF00107">
    <property type="entry name" value="ADH_zinc_N"/>
    <property type="match status" value="1"/>
</dbReference>
<dbReference type="EC" id="1.1.1.12" evidence="9"/>
<evidence type="ECO:0000256" key="10">
    <source>
        <dbReference type="ARBA" id="ARBA00039783"/>
    </source>
</evidence>
<accession>M7TD03</accession>
<evidence type="ECO:0000256" key="1">
    <source>
        <dbReference type="ARBA" id="ARBA00001947"/>
    </source>
</evidence>
<evidence type="ECO:0000313" key="14">
    <source>
        <dbReference type="EMBL" id="EMR67776.1"/>
    </source>
</evidence>
<keyword evidence="4 12" id="KW-0862">Zinc</keyword>
<evidence type="ECO:0000256" key="9">
    <source>
        <dbReference type="ARBA" id="ARBA00038954"/>
    </source>
</evidence>
<sequence>MDILQKKPINHAVQTNPNHDLSLVECEIPQVGPNDCLIHVRASGICGSDVHFWKHGRIGPMIVTGDNGLGHESAGVVLKVGESVTRFKPGDRVALECGIPCSKPTCYFCRTGRYNACPDVIFFSTPPYHGVLRRYHAHPEAWLHKLPDHVSFEEGSLVEPLSVALAGIDRSGLRLADPLVICGAGPIGLTTLLAANAAGAEPILITDLDESRLAKAKDLVPRVRAVLVERGQDAKTIADNIVEELGQQAKLVLECTGVESSIHSAIYATRFGGAVFVIGVGKDFQNIPFMHLSANEIDLKFQYRYHDVYPKAISLVAAGIIDLKPLVSHRFKLEEAVEAFRIASTPEAKAIKVQILDE</sequence>
<dbReference type="InterPro" id="IPR045306">
    <property type="entry name" value="SDH-like"/>
</dbReference>
<dbReference type="GO" id="GO:0003939">
    <property type="term" value="F:L-iditol 2-dehydrogenase (NAD+) activity"/>
    <property type="evidence" value="ECO:0007669"/>
    <property type="project" value="TreeGrafter"/>
</dbReference>
<organism evidence="14 15">
    <name type="scientific">Eutypa lata (strain UCR-EL1)</name>
    <name type="common">Grapevine dieback disease fungus</name>
    <name type="synonym">Eutypa armeniacae</name>
    <dbReference type="NCBI Taxonomy" id="1287681"/>
    <lineage>
        <taxon>Eukaryota</taxon>
        <taxon>Fungi</taxon>
        <taxon>Dikarya</taxon>
        <taxon>Ascomycota</taxon>
        <taxon>Pezizomycotina</taxon>
        <taxon>Sordariomycetes</taxon>
        <taxon>Xylariomycetidae</taxon>
        <taxon>Xylariales</taxon>
        <taxon>Diatrypaceae</taxon>
        <taxon>Eutypa</taxon>
    </lineage>
</organism>
<evidence type="ECO:0000256" key="11">
    <source>
        <dbReference type="ARBA" id="ARBA00049317"/>
    </source>
</evidence>
<comment type="pathway">
    <text evidence="8">Carbohydrate degradation; L-arabinose degradation via L-arabinitol; D-xylulose 5-phosphate from L-arabinose (fungal route): step 2/5.</text>
</comment>
<dbReference type="PANTHER" id="PTHR43161:SF13">
    <property type="entry name" value="D-XYLULOSE REDUCTASE"/>
    <property type="match status" value="1"/>
</dbReference>
<dbReference type="OrthoDB" id="2148442at2759"/>
<dbReference type="eggNOG" id="KOG0024">
    <property type="taxonomic scope" value="Eukaryota"/>
</dbReference>
<dbReference type="Pfam" id="PF08240">
    <property type="entry name" value="ADH_N"/>
    <property type="match status" value="1"/>
</dbReference>
<evidence type="ECO:0000256" key="12">
    <source>
        <dbReference type="RuleBase" id="RU361277"/>
    </source>
</evidence>
<feature type="domain" description="Enoyl reductase (ER)" evidence="13">
    <location>
        <begin position="16"/>
        <end position="355"/>
    </location>
</feature>
<keyword evidence="6" id="KW-0560">Oxidoreductase</keyword>
<dbReference type="STRING" id="1287681.M7TD03"/>
<dbReference type="GO" id="GO:0006062">
    <property type="term" value="P:sorbitol catabolic process"/>
    <property type="evidence" value="ECO:0007669"/>
    <property type="project" value="TreeGrafter"/>
</dbReference>
<comment type="cofactor">
    <cofactor evidence="1 12">
        <name>Zn(2+)</name>
        <dbReference type="ChEBI" id="CHEBI:29105"/>
    </cofactor>
</comment>
<dbReference type="HOGENOM" id="CLU_026673_11_5_1"/>
<dbReference type="InterPro" id="IPR036291">
    <property type="entry name" value="NAD(P)-bd_dom_sf"/>
</dbReference>
<dbReference type="SMART" id="SM00829">
    <property type="entry name" value="PKS_ER"/>
    <property type="match status" value="1"/>
</dbReference>
<keyword evidence="5" id="KW-0054">Arabinose catabolism</keyword>